<dbReference type="AlphaFoldDB" id="A0A4C1V1T2"/>
<protein>
    <submittedName>
        <fullName evidence="2">Uncharacterized protein</fullName>
    </submittedName>
</protein>
<accession>A0A4C1V1T2</accession>
<dbReference type="Proteomes" id="UP000299102">
    <property type="component" value="Unassembled WGS sequence"/>
</dbReference>
<feature type="region of interest" description="Disordered" evidence="1">
    <location>
        <begin position="72"/>
        <end position="97"/>
    </location>
</feature>
<comment type="caution">
    <text evidence="2">The sequence shown here is derived from an EMBL/GenBank/DDBJ whole genome shotgun (WGS) entry which is preliminary data.</text>
</comment>
<reference evidence="2 3" key="1">
    <citation type="journal article" date="2019" name="Commun. Biol.">
        <title>The bagworm genome reveals a unique fibroin gene that provides high tensile strength.</title>
        <authorList>
            <person name="Kono N."/>
            <person name="Nakamura H."/>
            <person name="Ohtoshi R."/>
            <person name="Tomita M."/>
            <person name="Numata K."/>
            <person name="Arakawa K."/>
        </authorList>
    </citation>
    <scope>NUCLEOTIDE SEQUENCE [LARGE SCALE GENOMIC DNA]</scope>
</reference>
<organism evidence="2 3">
    <name type="scientific">Eumeta variegata</name>
    <name type="common">Bagworm moth</name>
    <name type="synonym">Eumeta japonica</name>
    <dbReference type="NCBI Taxonomy" id="151549"/>
    <lineage>
        <taxon>Eukaryota</taxon>
        <taxon>Metazoa</taxon>
        <taxon>Ecdysozoa</taxon>
        <taxon>Arthropoda</taxon>
        <taxon>Hexapoda</taxon>
        <taxon>Insecta</taxon>
        <taxon>Pterygota</taxon>
        <taxon>Neoptera</taxon>
        <taxon>Endopterygota</taxon>
        <taxon>Lepidoptera</taxon>
        <taxon>Glossata</taxon>
        <taxon>Ditrysia</taxon>
        <taxon>Tineoidea</taxon>
        <taxon>Psychidae</taxon>
        <taxon>Oiketicinae</taxon>
        <taxon>Eumeta</taxon>
    </lineage>
</organism>
<gene>
    <name evidence="2" type="ORF">EVAR_21078_1</name>
</gene>
<dbReference type="EMBL" id="BGZK01000254">
    <property type="protein sequence ID" value="GBP32044.1"/>
    <property type="molecule type" value="Genomic_DNA"/>
</dbReference>
<name>A0A4C1V1T2_EUMVA</name>
<sequence length="97" mass="10782">MDSLRAHKYEQARGKSIMAPEIECVFPRKHTGVSAMRENAFSGDLGKQFWNKTKTYMKYSPAVAMARHCSKARPARRAGAGRAGRARGLKPTTQRTG</sequence>
<keyword evidence="3" id="KW-1185">Reference proteome</keyword>
<proteinExistence type="predicted"/>
<evidence type="ECO:0000313" key="2">
    <source>
        <dbReference type="EMBL" id="GBP32044.1"/>
    </source>
</evidence>
<evidence type="ECO:0000313" key="3">
    <source>
        <dbReference type="Proteomes" id="UP000299102"/>
    </source>
</evidence>
<evidence type="ECO:0000256" key="1">
    <source>
        <dbReference type="SAM" id="MobiDB-lite"/>
    </source>
</evidence>